<dbReference type="PROSITE" id="PS00843">
    <property type="entry name" value="DALA_DALA_LIGASE_1"/>
    <property type="match status" value="1"/>
</dbReference>
<evidence type="ECO:0000256" key="8">
    <source>
        <dbReference type="ARBA" id="ARBA00022598"/>
    </source>
</evidence>
<dbReference type="Gene3D" id="3.30.1490.20">
    <property type="entry name" value="ATP-grasp fold, A domain"/>
    <property type="match status" value="1"/>
</dbReference>
<dbReference type="GO" id="GO:0008360">
    <property type="term" value="P:regulation of cell shape"/>
    <property type="evidence" value="ECO:0007669"/>
    <property type="project" value="UniProtKB-KW"/>
</dbReference>
<evidence type="ECO:0000256" key="9">
    <source>
        <dbReference type="ARBA" id="ARBA00022741"/>
    </source>
</evidence>
<dbReference type="InterPro" id="IPR011127">
    <property type="entry name" value="Dala_Dala_lig_N"/>
</dbReference>
<evidence type="ECO:0000256" key="11">
    <source>
        <dbReference type="ARBA" id="ARBA00022960"/>
    </source>
</evidence>
<reference evidence="19" key="1">
    <citation type="submission" date="2017-05" db="EMBL/GenBank/DDBJ databases">
        <authorList>
            <person name="Rodrigo-Torres L."/>
            <person name="Arahal R. D."/>
            <person name="Lucena T."/>
        </authorList>
    </citation>
    <scope>NUCLEOTIDE SEQUENCE [LARGE SCALE GENOMIC DNA]</scope>
    <source>
        <strain evidence="19">CECT 8649</strain>
    </source>
</reference>
<evidence type="ECO:0000256" key="7">
    <source>
        <dbReference type="ARBA" id="ARBA00022490"/>
    </source>
</evidence>
<dbReference type="GO" id="GO:0005737">
    <property type="term" value="C:cytoplasm"/>
    <property type="evidence" value="ECO:0007669"/>
    <property type="project" value="UniProtKB-SubCell"/>
</dbReference>
<evidence type="ECO:0000313" key="19">
    <source>
        <dbReference type="Proteomes" id="UP000225972"/>
    </source>
</evidence>
<dbReference type="Gene3D" id="3.30.470.20">
    <property type="entry name" value="ATP-grasp fold, B domain"/>
    <property type="match status" value="1"/>
</dbReference>
<dbReference type="InterPro" id="IPR013815">
    <property type="entry name" value="ATP_grasp_subdomain_1"/>
</dbReference>
<evidence type="ECO:0000256" key="3">
    <source>
        <dbReference type="ARBA" id="ARBA00003921"/>
    </source>
</evidence>
<evidence type="ECO:0000313" key="18">
    <source>
        <dbReference type="EMBL" id="SMX30247.1"/>
    </source>
</evidence>
<evidence type="ECO:0000256" key="15">
    <source>
        <dbReference type="HAMAP-Rule" id="MF_00047"/>
    </source>
</evidence>
<dbReference type="EC" id="6.3.2.4" evidence="6 15"/>
<dbReference type="RefSeq" id="WP_133840857.1">
    <property type="nucleotide sequence ID" value="NZ_FXXP01000003.1"/>
</dbReference>
<dbReference type="EMBL" id="FXXP01000003">
    <property type="protein sequence ID" value="SMX30247.1"/>
    <property type="molecule type" value="Genomic_DNA"/>
</dbReference>
<dbReference type="InterPro" id="IPR016185">
    <property type="entry name" value="PreATP-grasp_dom_sf"/>
</dbReference>
<keyword evidence="8 15" id="KW-0436">Ligase</keyword>
<keyword evidence="9 16" id="KW-0547">Nucleotide-binding</keyword>
<comment type="cofactor">
    <cofactor evidence="1">
        <name>Mn(2+)</name>
        <dbReference type="ChEBI" id="CHEBI:29035"/>
    </cofactor>
</comment>
<dbReference type="InterPro" id="IPR005905">
    <property type="entry name" value="D_ala_D_ala"/>
</dbReference>
<dbReference type="UniPathway" id="UPA00219"/>
<dbReference type="PROSITE" id="PS50975">
    <property type="entry name" value="ATP_GRASP"/>
    <property type="match status" value="1"/>
</dbReference>
<comment type="function">
    <text evidence="3 15">Cell wall formation.</text>
</comment>
<keyword evidence="12 15" id="KW-0573">Peptidoglycan synthesis</keyword>
<dbReference type="PANTHER" id="PTHR23132:SF23">
    <property type="entry name" value="D-ALANINE--D-ALANINE LIGASE B"/>
    <property type="match status" value="1"/>
</dbReference>
<dbReference type="GO" id="GO:0071555">
    <property type="term" value="P:cell wall organization"/>
    <property type="evidence" value="ECO:0007669"/>
    <property type="project" value="UniProtKB-KW"/>
</dbReference>
<dbReference type="InterPro" id="IPR011761">
    <property type="entry name" value="ATP-grasp"/>
</dbReference>
<evidence type="ECO:0000259" key="17">
    <source>
        <dbReference type="PROSITE" id="PS50975"/>
    </source>
</evidence>
<dbReference type="Pfam" id="PF01820">
    <property type="entry name" value="Dala_Dala_lig_N"/>
    <property type="match status" value="1"/>
</dbReference>
<dbReference type="PANTHER" id="PTHR23132">
    <property type="entry name" value="D-ALANINE--D-ALANINE LIGASE"/>
    <property type="match status" value="1"/>
</dbReference>
<dbReference type="InterPro" id="IPR000291">
    <property type="entry name" value="D-Ala_lig_Van_CS"/>
</dbReference>
<comment type="similarity">
    <text evidence="5 15">Belongs to the D-alanine--D-alanine ligase family.</text>
</comment>
<comment type="subcellular location">
    <subcellularLocation>
        <location evidence="4 15">Cytoplasm</location>
    </subcellularLocation>
</comment>
<dbReference type="InterPro" id="IPR011095">
    <property type="entry name" value="Dala_Dala_lig_C"/>
</dbReference>
<keyword evidence="10 16" id="KW-0067">ATP-binding</keyword>
<gene>
    <name evidence="15 18" type="primary">ddl</name>
    <name evidence="18" type="ORF">TRP8649_04390</name>
</gene>
<keyword evidence="7 15" id="KW-0963">Cytoplasm</keyword>
<evidence type="ECO:0000256" key="1">
    <source>
        <dbReference type="ARBA" id="ARBA00001936"/>
    </source>
</evidence>
<comment type="cofactor">
    <cofactor evidence="2">
        <name>Mg(2+)</name>
        <dbReference type="ChEBI" id="CHEBI:18420"/>
    </cofactor>
</comment>
<keyword evidence="13 15" id="KW-0961">Cell wall biogenesis/degradation</keyword>
<dbReference type="GO" id="GO:0005524">
    <property type="term" value="F:ATP binding"/>
    <property type="evidence" value="ECO:0007669"/>
    <property type="project" value="UniProtKB-UniRule"/>
</dbReference>
<organism evidence="18 19">
    <name type="scientific">Pelagimonas phthalicica</name>
    <dbReference type="NCBI Taxonomy" id="1037362"/>
    <lineage>
        <taxon>Bacteria</taxon>
        <taxon>Pseudomonadati</taxon>
        <taxon>Pseudomonadota</taxon>
        <taxon>Alphaproteobacteria</taxon>
        <taxon>Rhodobacterales</taxon>
        <taxon>Roseobacteraceae</taxon>
        <taxon>Pelagimonas</taxon>
    </lineage>
</organism>
<dbReference type="GO" id="GO:0009252">
    <property type="term" value="P:peptidoglycan biosynthetic process"/>
    <property type="evidence" value="ECO:0007669"/>
    <property type="project" value="UniProtKB-UniRule"/>
</dbReference>
<evidence type="ECO:0000256" key="16">
    <source>
        <dbReference type="PROSITE-ProRule" id="PRU00409"/>
    </source>
</evidence>
<evidence type="ECO:0000256" key="10">
    <source>
        <dbReference type="ARBA" id="ARBA00022840"/>
    </source>
</evidence>
<feature type="domain" description="ATP-grasp" evidence="17">
    <location>
        <begin position="139"/>
        <end position="367"/>
    </location>
</feature>
<protein>
    <recommendedName>
        <fullName evidence="6 15">D-alanine--D-alanine ligase</fullName>
        <ecNumber evidence="6 15">6.3.2.4</ecNumber>
    </recommendedName>
    <alternativeName>
        <fullName evidence="15">D-Ala-D-Ala ligase</fullName>
    </alternativeName>
    <alternativeName>
        <fullName evidence="15">D-alanylalanine synthetase</fullName>
    </alternativeName>
</protein>
<evidence type="ECO:0000256" key="14">
    <source>
        <dbReference type="ARBA" id="ARBA00047614"/>
    </source>
</evidence>
<keyword evidence="11 15" id="KW-0133">Cell shape</keyword>
<keyword evidence="19" id="KW-1185">Reference proteome</keyword>
<evidence type="ECO:0000256" key="6">
    <source>
        <dbReference type="ARBA" id="ARBA00012216"/>
    </source>
</evidence>
<evidence type="ECO:0000256" key="5">
    <source>
        <dbReference type="ARBA" id="ARBA00010871"/>
    </source>
</evidence>
<dbReference type="SUPFAM" id="SSF52440">
    <property type="entry name" value="PreATP-grasp domain"/>
    <property type="match status" value="1"/>
</dbReference>
<dbReference type="AlphaFoldDB" id="A0A238JJC8"/>
<dbReference type="OrthoDB" id="9813261at2"/>
<evidence type="ECO:0000256" key="2">
    <source>
        <dbReference type="ARBA" id="ARBA00001946"/>
    </source>
</evidence>
<dbReference type="SUPFAM" id="SSF56059">
    <property type="entry name" value="Glutathione synthetase ATP-binding domain-like"/>
    <property type="match status" value="1"/>
</dbReference>
<name>A0A238JJC8_9RHOB</name>
<dbReference type="HAMAP" id="MF_00047">
    <property type="entry name" value="Dala_Dala_lig"/>
    <property type="match status" value="1"/>
</dbReference>
<dbReference type="Pfam" id="PF07478">
    <property type="entry name" value="Dala_Dala_lig_C"/>
    <property type="match status" value="2"/>
</dbReference>
<dbReference type="Gene3D" id="3.40.50.20">
    <property type="match status" value="1"/>
</dbReference>
<evidence type="ECO:0000256" key="4">
    <source>
        <dbReference type="ARBA" id="ARBA00004496"/>
    </source>
</evidence>
<evidence type="ECO:0000256" key="12">
    <source>
        <dbReference type="ARBA" id="ARBA00022984"/>
    </source>
</evidence>
<sequence length="390" mass="42647">MDKLNIAVIFGGPSQEHDVSVVSAQQLMDAADVRTMNIVPVYMNFEGRFFHGPTLRRLERYKPSPPGLREVFFAWDDAGPCLKSHDGSWRCGIDCAVPVFHGPFGEDGRLAGMLEIVGIPTTGFSATNSAIAMRKDATKSLVQSVGVNVLPHVVVQTSQLADPEPVIDEIEEKLSFPVVVKPANLGSSIGVGLAKDRETLLIHLQGALREDTFALVEPQVQNLEELNIAVMFRDGKTCFSAIERPKSSAELLDFREKYLSQESSGNGGGQGKLGAAIVPSQGMLSLTRDINPDLDPELQARLYDYAEKAFAILGQRGAPRMDFMTDKATGELWFNEINPMPGSYGFFLWEAANPQVLFPDLVAHLVQEALGDTVKSFTDPVPQDAYLLPR</sequence>
<comment type="pathway">
    <text evidence="15">Cell wall biogenesis; peptidoglycan biosynthesis.</text>
</comment>
<evidence type="ECO:0000256" key="13">
    <source>
        <dbReference type="ARBA" id="ARBA00023316"/>
    </source>
</evidence>
<dbReference type="GO" id="GO:0008716">
    <property type="term" value="F:D-alanine-D-alanine ligase activity"/>
    <property type="evidence" value="ECO:0007669"/>
    <property type="project" value="UniProtKB-UniRule"/>
</dbReference>
<dbReference type="GO" id="GO:0046872">
    <property type="term" value="F:metal ion binding"/>
    <property type="evidence" value="ECO:0007669"/>
    <property type="project" value="InterPro"/>
</dbReference>
<proteinExistence type="inferred from homology"/>
<dbReference type="Proteomes" id="UP000225972">
    <property type="component" value="Unassembled WGS sequence"/>
</dbReference>
<accession>A0A238JJC8</accession>
<comment type="catalytic activity">
    <reaction evidence="14 15">
        <text>2 D-alanine + ATP = D-alanyl-D-alanine + ADP + phosphate + H(+)</text>
        <dbReference type="Rhea" id="RHEA:11224"/>
        <dbReference type="ChEBI" id="CHEBI:15378"/>
        <dbReference type="ChEBI" id="CHEBI:30616"/>
        <dbReference type="ChEBI" id="CHEBI:43474"/>
        <dbReference type="ChEBI" id="CHEBI:57416"/>
        <dbReference type="ChEBI" id="CHEBI:57822"/>
        <dbReference type="ChEBI" id="CHEBI:456216"/>
        <dbReference type="EC" id="6.3.2.4"/>
    </reaction>
</comment>